<dbReference type="InterPro" id="IPR002864">
    <property type="entry name" value="Acyl-ACP_thioesterase_NHD"/>
</dbReference>
<dbReference type="EMBL" id="FWXY01000016">
    <property type="protein sequence ID" value="SMC93909.1"/>
    <property type="molecule type" value="Genomic_DNA"/>
</dbReference>
<evidence type="ECO:0000313" key="11">
    <source>
        <dbReference type="Proteomes" id="UP000192418"/>
    </source>
</evidence>
<keyword evidence="6" id="KW-0443">Lipid metabolism</keyword>
<evidence type="ECO:0000259" key="9">
    <source>
        <dbReference type="Pfam" id="PF20791"/>
    </source>
</evidence>
<reference evidence="10 11" key="1">
    <citation type="submission" date="2017-04" db="EMBL/GenBank/DDBJ databases">
        <authorList>
            <person name="Afonso C.L."/>
            <person name="Miller P.J."/>
            <person name="Scott M.A."/>
            <person name="Spackman E."/>
            <person name="Goraichik I."/>
            <person name="Dimitrov K.M."/>
            <person name="Suarez D.L."/>
            <person name="Swayne D.E."/>
        </authorList>
    </citation>
    <scope>NUCLEOTIDE SEQUENCE [LARGE SCALE GENOMIC DNA]</scope>
    <source>
        <strain evidence="10 11">DSM 3385</strain>
    </source>
</reference>
<dbReference type="RefSeq" id="WP_084070110.1">
    <property type="nucleotide sequence ID" value="NZ_FWXY01000016.1"/>
</dbReference>
<evidence type="ECO:0000259" key="8">
    <source>
        <dbReference type="Pfam" id="PF01643"/>
    </source>
</evidence>
<keyword evidence="2" id="KW-0444">Lipid biosynthesis</keyword>
<dbReference type="Pfam" id="PF20791">
    <property type="entry name" value="Acyl-ACP_TE_C"/>
    <property type="match status" value="1"/>
</dbReference>
<dbReference type="GO" id="GO:0016297">
    <property type="term" value="F:fatty acyl-[ACP] hydrolase activity"/>
    <property type="evidence" value="ECO:0007669"/>
    <property type="project" value="InterPro"/>
</dbReference>
<evidence type="ECO:0000256" key="5">
    <source>
        <dbReference type="ARBA" id="ARBA00022946"/>
    </source>
</evidence>
<keyword evidence="7" id="KW-0275">Fatty acid biosynthesis</keyword>
<accession>A0A1W2D8Z2</accession>
<feature type="domain" description="Acyl-ACP thioesterase N-terminal hotdog" evidence="8">
    <location>
        <begin position="15"/>
        <end position="136"/>
    </location>
</feature>
<keyword evidence="4" id="KW-0276">Fatty acid metabolism</keyword>
<dbReference type="Gene3D" id="3.10.129.10">
    <property type="entry name" value="Hotdog Thioesterase"/>
    <property type="match status" value="1"/>
</dbReference>
<gene>
    <name evidence="10" type="ORF">SAMN02746065_11624</name>
</gene>
<dbReference type="Proteomes" id="UP000192418">
    <property type="component" value="Unassembled WGS sequence"/>
</dbReference>
<evidence type="ECO:0000256" key="1">
    <source>
        <dbReference type="ARBA" id="ARBA00006500"/>
    </source>
</evidence>
<dbReference type="InterPro" id="IPR049427">
    <property type="entry name" value="Acyl-ACP_TE_C"/>
</dbReference>
<dbReference type="InterPro" id="IPR029069">
    <property type="entry name" value="HotDog_dom_sf"/>
</dbReference>
<keyword evidence="5" id="KW-0809">Transit peptide</keyword>
<dbReference type="OrthoDB" id="9801517at2"/>
<evidence type="ECO:0000256" key="7">
    <source>
        <dbReference type="ARBA" id="ARBA00023160"/>
    </source>
</evidence>
<proteinExistence type="inferred from homology"/>
<dbReference type="AlphaFoldDB" id="A0A1W2D8Z2"/>
<dbReference type="STRING" id="1121400.SAMN02746065_11624"/>
<dbReference type="SUPFAM" id="SSF54637">
    <property type="entry name" value="Thioesterase/thiol ester dehydrase-isomerase"/>
    <property type="match status" value="2"/>
</dbReference>
<name>A0A1W2D8Z2_9BACT</name>
<evidence type="ECO:0000256" key="2">
    <source>
        <dbReference type="ARBA" id="ARBA00022516"/>
    </source>
</evidence>
<evidence type="ECO:0000313" key="10">
    <source>
        <dbReference type="EMBL" id="SMC93909.1"/>
    </source>
</evidence>
<dbReference type="PANTHER" id="PTHR31727">
    <property type="entry name" value="OLEOYL-ACYL CARRIER PROTEIN THIOESTERASE 1, CHLOROPLASTIC"/>
    <property type="match status" value="1"/>
</dbReference>
<dbReference type="InterPro" id="IPR045023">
    <property type="entry name" value="FATA/B"/>
</dbReference>
<organism evidence="10 11">
    <name type="scientific">Desulfocicer vacuolatum DSM 3385</name>
    <dbReference type="NCBI Taxonomy" id="1121400"/>
    <lineage>
        <taxon>Bacteria</taxon>
        <taxon>Pseudomonadati</taxon>
        <taxon>Thermodesulfobacteriota</taxon>
        <taxon>Desulfobacteria</taxon>
        <taxon>Desulfobacterales</taxon>
        <taxon>Desulfobacteraceae</taxon>
        <taxon>Desulfocicer</taxon>
    </lineage>
</organism>
<sequence length="266" mass="31155">MKICDHHARDYTAPFETRLTMGYSTLDTRGLIKMVSIMNFLQDTASEHASHLGVSGFDLARQNAAWVIYRYHIEIHSHPGWLETVTMSTHRRAWKNLYEVREILMKTTGKKNPFITATTAWVMVNRKNQRPLRLDKHLPRGMLASPLSRDPFPQPLQPFERVDFELFFKVRMHDLDLNDHVNNAIYVEWAVETLPREFLEKYRPGTVDVIFQKQAFYGDIIVSRTQITFQADLLPITVHTIEKKTDRGILATLHVTWRHQKDDKTK</sequence>
<feature type="domain" description="Acyl-ACP thioesterase-like C-terminal" evidence="9">
    <location>
        <begin position="164"/>
        <end position="257"/>
    </location>
</feature>
<keyword evidence="11" id="KW-1185">Reference proteome</keyword>
<keyword evidence="3 10" id="KW-0378">Hydrolase</keyword>
<evidence type="ECO:0000256" key="4">
    <source>
        <dbReference type="ARBA" id="ARBA00022832"/>
    </source>
</evidence>
<dbReference type="Pfam" id="PF01643">
    <property type="entry name" value="Acyl-ACP_TE"/>
    <property type="match status" value="1"/>
</dbReference>
<dbReference type="GO" id="GO:0000036">
    <property type="term" value="F:acyl carrier activity"/>
    <property type="evidence" value="ECO:0007669"/>
    <property type="project" value="TreeGrafter"/>
</dbReference>
<comment type="similarity">
    <text evidence="1">Belongs to the acyl-ACP thioesterase family.</text>
</comment>
<evidence type="ECO:0000256" key="3">
    <source>
        <dbReference type="ARBA" id="ARBA00022801"/>
    </source>
</evidence>
<dbReference type="PANTHER" id="PTHR31727:SF6">
    <property type="entry name" value="OLEOYL-ACYL CARRIER PROTEIN THIOESTERASE 1, CHLOROPLASTIC"/>
    <property type="match status" value="1"/>
</dbReference>
<evidence type="ECO:0000256" key="6">
    <source>
        <dbReference type="ARBA" id="ARBA00023098"/>
    </source>
</evidence>
<protein>
    <submittedName>
        <fullName evidence="10">Medium-chain acyl-[acyl-carrier-protein] hydrolase</fullName>
    </submittedName>
</protein>